<dbReference type="EC" id="1.1.1.133" evidence="3 6"/>
<dbReference type="PANTHER" id="PTHR10491:SF4">
    <property type="entry name" value="METHIONINE ADENOSYLTRANSFERASE 2 SUBUNIT BETA"/>
    <property type="match status" value="1"/>
</dbReference>
<proteinExistence type="inferred from homology"/>
<dbReference type="GO" id="GO:0019305">
    <property type="term" value="P:dTDP-rhamnose biosynthetic process"/>
    <property type="evidence" value="ECO:0007669"/>
    <property type="project" value="UniProtKB-UniPathway"/>
</dbReference>
<keyword evidence="6 8" id="KW-0560">Oxidoreductase</keyword>
<keyword evidence="6" id="KW-0521">NADP</keyword>
<dbReference type="PANTHER" id="PTHR10491">
    <property type="entry name" value="DTDP-4-DEHYDRORHAMNOSE REDUCTASE"/>
    <property type="match status" value="1"/>
</dbReference>
<comment type="similarity">
    <text evidence="2 6">Belongs to the dTDP-4-dehydrorhamnose reductase family.</text>
</comment>
<dbReference type="OrthoDB" id="9803892at2"/>
<evidence type="ECO:0000313" key="9">
    <source>
        <dbReference type="Proteomes" id="UP000280346"/>
    </source>
</evidence>
<evidence type="ECO:0000313" key="8">
    <source>
        <dbReference type="EMBL" id="RUQ68840.1"/>
    </source>
</evidence>
<comment type="pathway">
    <text evidence="1 6">Carbohydrate biosynthesis; dTDP-L-rhamnose biosynthesis.</text>
</comment>
<dbReference type="Gene3D" id="3.40.50.720">
    <property type="entry name" value="NAD(P)-binding Rossmann-like Domain"/>
    <property type="match status" value="1"/>
</dbReference>
<dbReference type="Gene3D" id="3.90.25.10">
    <property type="entry name" value="UDP-galactose 4-epimerase, domain 1"/>
    <property type="match status" value="1"/>
</dbReference>
<dbReference type="GO" id="GO:0008831">
    <property type="term" value="F:dTDP-4-dehydrorhamnose reductase activity"/>
    <property type="evidence" value="ECO:0007669"/>
    <property type="project" value="UniProtKB-EC"/>
</dbReference>
<evidence type="ECO:0000256" key="2">
    <source>
        <dbReference type="ARBA" id="ARBA00010944"/>
    </source>
</evidence>
<dbReference type="CDD" id="cd05254">
    <property type="entry name" value="dTDP_HR_like_SDR_e"/>
    <property type="match status" value="1"/>
</dbReference>
<sequence>MKVLVLGTSGQVGDALMHASWPAGTTLVGLARPALDMADPASIDRAMADHAPDLVVNATAYTAVDKAESDRAAAFAINRDGPARLAALCAARGAPLIHISTDYVFDGTKPAPYTEGDPVAPVNAYGASKEAGEAAVRAAAATHVILRTSWVYAAHGANFVKTMLRLGRERAELGVVADQTGAPTAAADIADTIVAIVERIQSRPDDVPWGTYHLTGAGETTWFGFAERIFQRLEREEGRRPALKPIATADYPTPARRPVNSRLDCGRLRAAFGVEPPAWEDSLERVLDALFAQSPTKTP</sequence>
<protein>
    <recommendedName>
        <fullName evidence="4 6">dTDP-4-dehydrorhamnose reductase</fullName>
        <ecNumber evidence="3 6">1.1.1.133</ecNumber>
    </recommendedName>
</protein>
<keyword evidence="9" id="KW-1185">Reference proteome</keyword>
<evidence type="ECO:0000256" key="4">
    <source>
        <dbReference type="ARBA" id="ARBA00017099"/>
    </source>
</evidence>
<comment type="caution">
    <text evidence="8">The sequence shown here is derived from an EMBL/GenBank/DDBJ whole genome shotgun (WGS) entry which is preliminary data.</text>
</comment>
<evidence type="ECO:0000256" key="5">
    <source>
        <dbReference type="ARBA" id="ARBA00048200"/>
    </source>
</evidence>
<gene>
    <name evidence="8" type="primary">rfbD</name>
    <name evidence="8" type="ORF">EJ913_16805</name>
</gene>
<reference evidence="8 9" key="1">
    <citation type="submission" date="2018-12" db="EMBL/GenBank/DDBJ databases">
        <authorList>
            <person name="Yang Y."/>
        </authorList>
    </citation>
    <scope>NUCLEOTIDE SEQUENCE [LARGE SCALE GENOMIC DNA]</scope>
    <source>
        <strain evidence="8 9">GSF71</strain>
    </source>
</reference>
<dbReference type="InterPro" id="IPR036291">
    <property type="entry name" value="NAD(P)-bd_dom_sf"/>
</dbReference>
<dbReference type="Pfam" id="PF04321">
    <property type="entry name" value="RmlD_sub_bind"/>
    <property type="match status" value="1"/>
</dbReference>
<dbReference type="Proteomes" id="UP000280346">
    <property type="component" value="Unassembled WGS sequence"/>
</dbReference>
<evidence type="ECO:0000259" key="7">
    <source>
        <dbReference type="Pfam" id="PF04321"/>
    </source>
</evidence>
<dbReference type="RefSeq" id="WP_126999919.1">
    <property type="nucleotide sequence ID" value="NZ_JBNPXW010000012.1"/>
</dbReference>
<organism evidence="8 9">
    <name type="scientific">Azospirillum doebereinerae</name>
    <dbReference type="NCBI Taxonomy" id="92933"/>
    <lineage>
        <taxon>Bacteria</taxon>
        <taxon>Pseudomonadati</taxon>
        <taxon>Pseudomonadota</taxon>
        <taxon>Alphaproteobacteria</taxon>
        <taxon>Rhodospirillales</taxon>
        <taxon>Azospirillaceae</taxon>
        <taxon>Azospirillum</taxon>
    </lineage>
</organism>
<dbReference type="AlphaFoldDB" id="A0A3S0V0D2"/>
<feature type="domain" description="RmlD-like substrate binding" evidence="7">
    <location>
        <begin position="1"/>
        <end position="290"/>
    </location>
</feature>
<comment type="catalytic activity">
    <reaction evidence="5 6">
        <text>dTDP-beta-L-rhamnose + NADP(+) = dTDP-4-dehydro-beta-L-rhamnose + NADPH + H(+)</text>
        <dbReference type="Rhea" id="RHEA:21796"/>
        <dbReference type="ChEBI" id="CHEBI:15378"/>
        <dbReference type="ChEBI" id="CHEBI:57510"/>
        <dbReference type="ChEBI" id="CHEBI:57783"/>
        <dbReference type="ChEBI" id="CHEBI:58349"/>
        <dbReference type="ChEBI" id="CHEBI:62830"/>
        <dbReference type="EC" id="1.1.1.133"/>
    </reaction>
</comment>
<dbReference type="NCBIfam" id="TIGR01214">
    <property type="entry name" value="rmlD"/>
    <property type="match status" value="1"/>
</dbReference>
<evidence type="ECO:0000256" key="6">
    <source>
        <dbReference type="RuleBase" id="RU364082"/>
    </source>
</evidence>
<dbReference type="InterPro" id="IPR005913">
    <property type="entry name" value="dTDP_dehydrorham_reduct"/>
</dbReference>
<comment type="cofactor">
    <cofactor evidence="6">
        <name>Mg(2+)</name>
        <dbReference type="ChEBI" id="CHEBI:18420"/>
    </cofactor>
    <text evidence="6">Binds 1 Mg(2+) ion per monomer.</text>
</comment>
<dbReference type="UniPathway" id="UPA00124"/>
<evidence type="ECO:0000256" key="3">
    <source>
        <dbReference type="ARBA" id="ARBA00012929"/>
    </source>
</evidence>
<comment type="function">
    <text evidence="6">Catalyzes the reduction of dTDP-6-deoxy-L-lyxo-4-hexulose to yield dTDP-L-rhamnose.</text>
</comment>
<name>A0A3S0V0D2_9PROT</name>
<evidence type="ECO:0000256" key="1">
    <source>
        <dbReference type="ARBA" id="ARBA00004781"/>
    </source>
</evidence>
<dbReference type="InterPro" id="IPR029903">
    <property type="entry name" value="RmlD-like-bd"/>
</dbReference>
<dbReference type="SUPFAM" id="SSF51735">
    <property type="entry name" value="NAD(P)-binding Rossmann-fold domains"/>
    <property type="match status" value="1"/>
</dbReference>
<accession>A0A3S0V0D2</accession>
<dbReference type="EMBL" id="RZIJ01000013">
    <property type="protein sequence ID" value="RUQ68840.1"/>
    <property type="molecule type" value="Genomic_DNA"/>
</dbReference>